<gene>
    <name evidence="2" type="ORF">A1O5_04187</name>
</gene>
<evidence type="ECO:0000259" key="1">
    <source>
        <dbReference type="Pfam" id="PF00171"/>
    </source>
</evidence>
<comment type="caution">
    <text evidence="2">The sequence shown here is derived from an EMBL/GenBank/DDBJ whole genome shotgun (WGS) entry which is preliminary data.</text>
</comment>
<dbReference type="GeneID" id="19188912"/>
<evidence type="ECO:0000313" key="3">
    <source>
        <dbReference type="Proteomes" id="UP000019471"/>
    </source>
</evidence>
<feature type="domain" description="Aldehyde dehydrogenase" evidence="1">
    <location>
        <begin position="26"/>
        <end position="100"/>
    </location>
</feature>
<dbReference type="GO" id="GO:0016491">
    <property type="term" value="F:oxidoreductase activity"/>
    <property type="evidence" value="ECO:0007669"/>
    <property type="project" value="InterPro"/>
</dbReference>
<dbReference type="OrthoDB" id="10467661at2759"/>
<dbReference type="InterPro" id="IPR015590">
    <property type="entry name" value="Aldehyde_DH_dom"/>
</dbReference>
<keyword evidence="3" id="KW-1185">Reference proteome</keyword>
<accession>W9WYL0</accession>
<evidence type="ECO:0000313" key="2">
    <source>
        <dbReference type="EMBL" id="EXJ73038.1"/>
    </source>
</evidence>
<dbReference type="STRING" id="1182543.W9WYL0"/>
<dbReference type="SUPFAM" id="SSF53720">
    <property type="entry name" value="ALDH-like"/>
    <property type="match status" value="1"/>
</dbReference>
<sequence>MTQNVPSARKEDVDLTIPYAEAASRVCVANLPYNVPAATAAATLIVKTAAVLMTRNLFIAEPYKKSPLSALALGPVFEKSGFPKGDFQVLPRDGSTGTYLANIRGLGW</sequence>
<dbReference type="HOGENOM" id="CLU_2196688_0_0_1"/>
<dbReference type="EMBL" id="AMGX01000005">
    <property type="protein sequence ID" value="EXJ73038.1"/>
    <property type="molecule type" value="Genomic_DNA"/>
</dbReference>
<dbReference type="Gene3D" id="3.40.605.10">
    <property type="entry name" value="Aldehyde Dehydrogenase, Chain A, domain 1"/>
    <property type="match status" value="1"/>
</dbReference>
<dbReference type="Pfam" id="PF00171">
    <property type="entry name" value="Aldedh"/>
    <property type="match status" value="1"/>
</dbReference>
<dbReference type="InterPro" id="IPR016161">
    <property type="entry name" value="Ald_DH/histidinol_DH"/>
</dbReference>
<protein>
    <recommendedName>
        <fullName evidence="1">Aldehyde dehydrogenase domain-containing protein</fullName>
    </recommendedName>
</protein>
<organism evidence="2 3">
    <name type="scientific">Cladophialophora psammophila CBS 110553</name>
    <dbReference type="NCBI Taxonomy" id="1182543"/>
    <lineage>
        <taxon>Eukaryota</taxon>
        <taxon>Fungi</taxon>
        <taxon>Dikarya</taxon>
        <taxon>Ascomycota</taxon>
        <taxon>Pezizomycotina</taxon>
        <taxon>Eurotiomycetes</taxon>
        <taxon>Chaetothyriomycetidae</taxon>
        <taxon>Chaetothyriales</taxon>
        <taxon>Herpotrichiellaceae</taxon>
        <taxon>Cladophialophora</taxon>
    </lineage>
</organism>
<dbReference type="RefSeq" id="XP_007742985.1">
    <property type="nucleotide sequence ID" value="XM_007744795.1"/>
</dbReference>
<dbReference type="Proteomes" id="UP000019471">
    <property type="component" value="Unassembled WGS sequence"/>
</dbReference>
<dbReference type="AlphaFoldDB" id="W9WYL0"/>
<proteinExistence type="predicted"/>
<reference evidence="2 3" key="1">
    <citation type="submission" date="2013-03" db="EMBL/GenBank/DDBJ databases">
        <title>The Genome Sequence of Cladophialophora psammophila CBS 110553.</title>
        <authorList>
            <consortium name="The Broad Institute Genomics Platform"/>
            <person name="Cuomo C."/>
            <person name="de Hoog S."/>
            <person name="Gorbushina A."/>
            <person name="Walker B."/>
            <person name="Young S.K."/>
            <person name="Zeng Q."/>
            <person name="Gargeya S."/>
            <person name="Fitzgerald M."/>
            <person name="Haas B."/>
            <person name="Abouelleil A."/>
            <person name="Allen A.W."/>
            <person name="Alvarado L."/>
            <person name="Arachchi H.M."/>
            <person name="Berlin A.M."/>
            <person name="Chapman S.B."/>
            <person name="Gainer-Dewar J."/>
            <person name="Goldberg J."/>
            <person name="Griggs A."/>
            <person name="Gujja S."/>
            <person name="Hansen M."/>
            <person name="Howarth C."/>
            <person name="Imamovic A."/>
            <person name="Ireland A."/>
            <person name="Larimer J."/>
            <person name="McCowan C."/>
            <person name="Murphy C."/>
            <person name="Pearson M."/>
            <person name="Poon T.W."/>
            <person name="Priest M."/>
            <person name="Roberts A."/>
            <person name="Saif S."/>
            <person name="Shea T."/>
            <person name="Sisk P."/>
            <person name="Sykes S."/>
            <person name="Wortman J."/>
            <person name="Nusbaum C."/>
            <person name="Birren B."/>
        </authorList>
    </citation>
    <scope>NUCLEOTIDE SEQUENCE [LARGE SCALE GENOMIC DNA]</scope>
    <source>
        <strain evidence="2 3">CBS 110553</strain>
    </source>
</reference>
<dbReference type="InterPro" id="IPR016162">
    <property type="entry name" value="Ald_DH_N"/>
</dbReference>
<name>W9WYL0_9EURO</name>